<dbReference type="InParanoid" id="A0A3N4LNS0"/>
<dbReference type="AlphaFoldDB" id="A0A3N4LNS0"/>
<evidence type="ECO:0000313" key="2">
    <source>
        <dbReference type="Proteomes" id="UP000267821"/>
    </source>
</evidence>
<accession>A0A3N4LNS0</accession>
<reference evidence="1 2" key="1">
    <citation type="journal article" date="2018" name="Nat. Ecol. Evol.">
        <title>Pezizomycetes genomes reveal the molecular basis of ectomycorrhizal truffle lifestyle.</title>
        <authorList>
            <person name="Murat C."/>
            <person name="Payen T."/>
            <person name="Noel B."/>
            <person name="Kuo A."/>
            <person name="Morin E."/>
            <person name="Chen J."/>
            <person name="Kohler A."/>
            <person name="Krizsan K."/>
            <person name="Balestrini R."/>
            <person name="Da Silva C."/>
            <person name="Montanini B."/>
            <person name="Hainaut M."/>
            <person name="Levati E."/>
            <person name="Barry K.W."/>
            <person name="Belfiori B."/>
            <person name="Cichocki N."/>
            <person name="Clum A."/>
            <person name="Dockter R.B."/>
            <person name="Fauchery L."/>
            <person name="Guy J."/>
            <person name="Iotti M."/>
            <person name="Le Tacon F."/>
            <person name="Lindquist E.A."/>
            <person name="Lipzen A."/>
            <person name="Malagnac F."/>
            <person name="Mello A."/>
            <person name="Molinier V."/>
            <person name="Miyauchi S."/>
            <person name="Poulain J."/>
            <person name="Riccioni C."/>
            <person name="Rubini A."/>
            <person name="Sitrit Y."/>
            <person name="Splivallo R."/>
            <person name="Traeger S."/>
            <person name="Wang M."/>
            <person name="Zifcakova L."/>
            <person name="Wipf D."/>
            <person name="Zambonelli A."/>
            <person name="Paolocci F."/>
            <person name="Nowrousian M."/>
            <person name="Ottonello S."/>
            <person name="Baldrian P."/>
            <person name="Spatafora J.W."/>
            <person name="Henrissat B."/>
            <person name="Nagy L.G."/>
            <person name="Aury J.M."/>
            <person name="Wincker P."/>
            <person name="Grigoriev I.V."/>
            <person name="Bonfante P."/>
            <person name="Martin F.M."/>
        </authorList>
    </citation>
    <scope>NUCLEOTIDE SEQUENCE [LARGE SCALE GENOMIC DNA]</scope>
    <source>
        <strain evidence="1 2">ATCC MYA-4762</strain>
    </source>
</reference>
<keyword evidence="2" id="KW-1185">Reference proteome</keyword>
<organism evidence="1 2">
    <name type="scientific">Terfezia boudieri ATCC MYA-4762</name>
    <dbReference type="NCBI Taxonomy" id="1051890"/>
    <lineage>
        <taxon>Eukaryota</taxon>
        <taxon>Fungi</taxon>
        <taxon>Dikarya</taxon>
        <taxon>Ascomycota</taxon>
        <taxon>Pezizomycotina</taxon>
        <taxon>Pezizomycetes</taxon>
        <taxon>Pezizales</taxon>
        <taxon>Pezizaceae</taxon>
        <taxon>Terfezia</taxon>
    </lineage>
</organism>
<dbReference type="Proteomes" id="UP000267821">
    <property type="component" value="Unassembled WGS sequence"/>
</dbReference>
<gene>
    <name evidence="1" type="ORF">L211DRAFT_837455</name>
</gene>
<sequence length="56" mass="6501">MLKPHTLPHSANIAQKLAEIFIMNFVDYEVLKGSESLLFRSSLRIDFGIHWLSQRT</sequence>
<name>A0A3N4LNS0_9PEZI</name>
<proteinExistence type="predicted"/>
<evidence type="ECO:0000313" key="1">
    <source>
        <dbReference type="EMBL" id="RPB24534.1"/>
    </source>
</evidence>
<protein>
    <submittedName>
        <fullName evidence="1">Uncharacterized protein</fullName>
    </submittedName>
</protein>
<dbReference type="EMBL" id="ML121541">
    <property type="protein sequence ID" value="RPB24534.1"/>
    <property type="molecule type" value="Genomic_DNA"/>
</dbReference>